<dbReference type="Proteomes" id="UP000734854">
    <property type="component" value="Unassembled WGS sequence"/>
</dbReference>
<gene>
    <name evidence="6" type="ORF">ZIOFF_042891</name>
</gene>
<accession>A0A8J5KYB2</accession>
<dbReference type="PRINTS" id="PR00385">
    <property type="entry name" value="P450"/>
</dbReference>
<feature type="transmembrane region" description="Helical" evidence="5">
    <location>
        <begin position="6"/>
        <end position="27"/>
    </location>
</feature>
<keyword evidence="5" id="KW-1133">Transmembrane helix</keyword>
<dbReference type="Gene3D" id="1.10.630.10">
    <property type="entry name" value="Cytochrome P450"/>
    <property type="match status" value="1"/>
</dbReference>
<protein>
    <submittedName>
        <fullName evidence="6">Uncharacterized protein</fullName>
    </submittedName>
</protein>
<dbReference type="EMBL" id="JACMSC010000012">
    <property type="protein sequence ID" value="KAG6495100.1"/>
    <property type="molecule type" value="Genomic_DNA"/>
</dbReference>
<evidence type="ECO:0000256" key="1">
    <source>
        <dbReference type="ARBA" id="ARBA00010617"/>
    </source>
</evidence>
<comment type="caution">
    <text evidence="6">The sequence shown here is derived from an EMBL/GenBank/DDBJ whole genome shotgun (WGS) entry which is preliminary data.</text>
</comment>
<dbReference type="GO" id="GO:0020037">
    <property type="term" value="F:heme binding"/>
    <property type="evidence" value="ECO:0007669"/>
    <property type="project" value="InterPro"/>
</dbReference>
<dbReference type="AlphaFoldDB" id="A0A8J5KYB2"/>
<evidence type="ECO:0000313" key="7">
    <source>
        <dbReference type="Proteomes" id="UP000734854"/>
    </source>
</evidence>
<proteinExistence type="inferred from homology"/>
<name>A0A8J5KYB2_ZINOF</name>
<keyword evidence="5" id="KW-0812">Transmembrane</keyword>
<organism evidence="6 7">
    <name type="scientific">Zingiber officinale</name>
    <name type="common">Ginger</name>
    <name type="synonym">Amomum zingiber</name>
    <dbReference type="NCBI Taxonomy" id="94328"/>
    <lineage>
        <taxon>Eukaryota</taxon>
        <taxon>Viridiplantae</taxon>
        <taxon>Streptophyta</taxon>
        <taxon>Embryophyta</taxon>
        <taxon>Tracheophyta</taxon>
        <taxon>Spermatophyta</taxon>
        <taxon>Magnoliopsida</taxon>
        <taxon>Liliopsida</taxon>
        <taxon>Zingiberales</taxon>
        <taxon>Zingiberaceae</taxon>
        <taxon>Zingiber</taxon>
    </lineage>
</organism>
<dbReference type="Pfam" id="PF00067">
    <property type="entry name" value="p450"/>
    <property type="match status" value="1"/>
</dbReference>
<keyword evidence="3" id="KW-0560">Oxidoreductase</keyword>
<dbReference type="GO" id="GO:0005506">
    <property type="term" value="F:iron ion binding"/>
    <property type="evidence" value="ECO:0007669"/>
    <property type="project" value="InterPro"/>
</dbReference>
<dbReference type="InterPro" id="IPR036396">
    <property type="entry name" value="Cyt_P450_sf"/>
</dbReference>
<dbReference type="GO" id="GO:0004497">
    <property type="term" value="F:monooxygenase activity"/>
    <property type="evidence" value="ECO:0007669"/>
    <property type="project" value="InterPro"/>
</dbReference>
<keyword evidence="7" id="KW-1185">Reference proteome</keyword>
<evidence type="ECO:0000256" key="4">
    <source>
        <dbReference type="ARBA" id="ARBA00023004"/>
    </source>
</evidence>
<dbReference type="PANTHER" id="PTHR24296">
    <property type="entry name" value="CYTOCHROME P450"/>
    <property type="match status" value="1"/>
</dbReference>
<evidence type="ECO:0000256" key="5">
    <source>
        <dbReference type="SAM" id="Phobius"/>
    </source>
</evidence>
<evidence type="ECO:0000256" key="3">
    <source>
        <dbReference type="ARBA" id="ARBA00023002"/>
    </source>
</evidence>
<evidence type="ECO:0000313" key="6">
    <source>
        <dbReference type="EMBL" id="KAG6495100.1"/>
    </source>
</evidence>
<keyword evidence="2" id="KW-0479">Metal-binding</keyword>
<dbReference type="InterPro" id="IPR001128">
    <property type="entry name" value="Cyt_P450"/>
</dbReference>
<sequence length="388" mass="44391">MEDFFFSYAPISFAATLLLVFFLAASFHRFGKKRRLPPLKGSILHQLLYFSRIHDYHTDLAGESKTFRLLGPSRSYFYTVDPLVVEHVLRTNFAKYGKGFYNYHTLKDLLGDGIFAVDGEKWRHQRKLSSYEFSTKNLRDFSGDVFRKAAAKLAAAISNSARSNESVDIQDLFMRSTMDSIFKIGFDVELDTLSGLSKEGMAFARAFDEAGDLVLWRYADPSWMIKKLLNVGSEATLKKDIQIIDEFIYKLISNKKELLSEQQNQTVGKQDMLSRFMVEKEKDSENMNDKYLRDIILNIIIAGRDTTAITLSWFFYMLCNCKHSSLQDQLAREVEDSTAADHCCTDRAAGFTETLTEASLSKMQFLHAALTETLRLHPAIPEVRVSFH</sequence>
<dbReference type="SUPFAM" id="SSF48264">
    <property type="entry name" value="Cytochrome P450"/>
    <property type="match status" value="1"/>
</dbReference>
<keyword evidence="4" id="KW-0408">Iron</keyword>
<evidence type="ECO:0000256" key="2">
    <source>
        <dbReference type="ARBA" id="ARBA00022723"/>
    </source>
</evidence>
<comment type="similarity">
    <text evidence="1">Belongs to the cytochrome P450 family.</text>
</comment>
<reference evidence="6 7" key="1">
    <citation type="submission" date="2020-08" db="EMBL/GenBank/DDBJ databases">
        <title>Plant Genome Project.</title>
        <authorList>
            <person name="Zhang R.-G."/>
        </authorList>
    </citation>
    <scope>NUCLEOTIDE SEQUENCE [LARGE SCALE GENOMIC DNA]</scope>
    <source>
        <tissue evidence="6">Rhizome</tissue>
    </source>
</reference>
<keyword evidence="5" id="KW-0472">Membrane</keyword>
<dbReference type="GO" id="GO:0016705">
    <property type="term" value="F:oxidoreductase activity, acting on paired donors, with incorporation or reduction of molecular oxygen"/>
    <property type="evidence" value="ECO:0007669"/>
    <property type="project" value="InterPro"/>
</dbReference>